<dbReference type="GO" id="GO:0051287">
    <property type="term" value="F:NAD binding"/>
    <property type="evidence" value="ECO:0007669"/>
    <property type="project" value="InterPro"/>
</dbReference>
<dbReference type="OrthoDB" id="435038at2759"/>
<protein>
    <recommendedName>
        <fullName evidence="3">3-hydroxyisobutyrate dehydrogenase</fullName>
        <ecNumber evidence="3">1.1.1.31</ecNumber>
    </recommendedName>
</protein>
<proteinExistence type="inferred from homology"/>
<comment type="pathway">
    <text evidence="1">Amino-acid degradation; L-valine degradation.</text>
</comment>
<dbReference type="GO" id="GO:0050661">
    <property type="term" value="F:NADP binding"/>
    <property type="evidence" value="ECO:0007669"/>
    <property type="project" value="InterPro"/>
</dbReference>
<dbReference type="SUPFAM" id="SSF51735">
    <property type="entry name" value="NAD(P)-binding Rossmann-fold domains"/>
    <property type="match status" value="1"/>
</dbReference>
<keyword evidence="5" id="KW-0560">Oxidoreductase</keyword>
<evidence type="ECO:0000256" key="7">
    <source>
        <dbReference type="ARBA" id="ARBA00049197"/>
    </source>
</evidence>
<evidence type="ECO:0000256" key="8">
    <source>
        <dbReference type="SAM" id="MobiDB-lite"/>
    </source>
</evidence>
<evidence type="ECO:0000256" key="3">
    <source>
        <dbReference type="ARBA" id="ARBA00012991"/>
    </source>
</evidence>
<reference evidence="11 12" key="1">
    <citation type="journal article" date="2018" name="Mol. Biol. Evol.">
        <title>Broad Genomic Sampling Reveals a Smut Pathogenic Ancestry of the Fungal Clade Ustilaginomycotina.</title>
        <authorList>
            <person name="Kijpornyongpan T."/>
            <person name="Mondo S.J."/>
            <person name="Barry K."/>
            <person name="Sandor L."/>
            <person name="Lee J."/>
            <person name="Lipzen A."/>
            <person name="Pangilinan J."/>
            <person name="LaButti K."/>
            <person name="Hainaut M."/>
            <person name="Henrissat B."/>
            <person name="Grigoriev I.V."/>
            <person name="Spatafora J.W."/>
            <person name="Aime M.C."/>
        </authorList>
    </citation>
    <scope>NUCLEOTIDE SEQUENCE [LARGE SCALE GENOMIC DNA]</scope>
    <source>
        <strain evidence="11 12">MCA 5214</strain>
    </source>
</reference>
<dbReference type="STRING" id="1569628.A0A316UQ74"/>
<evidence type="ECO:0000259" key="10">
    <source>
        <dbReference type="Pfam" id="PF14833"/>
    </source>
</evidence>
<evidence type="ECO:0000259" key="9">
    <source>
        <dbReference type="Pfam" id="PF03446"/>
    </source>
</evidence>
<evidence type="ECO:0000256" key="5">
    <source>
        <dbReference type="ARBA" id="ARBA00023002"/>
    </source>
</evidence>
<evidence type="ECO:0000256" key="4">
    <source>
        <dbReference type="ARBA" id="ARBA00022456"/>
    </source>
</evidence>
<dbReference type="InterPro" id="IPR036291">
    <property type="entry name" value="NAD(P)-bd_dom_sf"/>
</dbReference>
<dbReference type="Gene3D" id="1.10.1040.10">
    <property type="entry name" value="N-(1-d-carboxylethyl)-l-norvaline Dehydrogenase, domain 2"/>
    <property type="match status" value="1"/>
</dbReference>
<accession>A0A316UQ74</accession>
<evidence type="ECO:0000313" key="12">
    <source>
        <dbReference type="Proteomes" id="UP000245884"/>
    </source>
</evidence>
<dbReference type="InterPro" id="IPR008927">
    <property type="entry name" value="6-PGluconate_DH-like_C_sf"/>
</dbReference>
<sequence length="379" mass="39067">MRPSFRLLSQAAKTPTRSSSIGFIGLGAMGREMAHHLVTKTLAERTQQGRPTSFVVCDSDHATVTRFIDGHSSQIAAKAGHTLVPTAQPSSVAKLCGTVVTMLPSSPQVRDVYLGEGGIMAGLQDASPTAQEDGTLLIDCTTCDRATGVEVAAKMGETYGPSSGPSSAVTMLDAPVSGGVSGAAAATLTFLVGSNNTAAFEQARDAVLSKMGARAIHCGPNGAGLTAKIANNLVLGATMLATAEAMALGVKGGLSAELLAHVLNTSTGRSWSSEVNNPAPGALRGTKHSPPADRHWEGGFAARLQAKDLRLALAAAEDVGLLVPMATMASKIYDRMESMDEYKFKDFSVAFKALLDSAEAAQAEKREAAAAREKAGVAV</sequence>
<feature type="region of interest" description="Disordered" evidence="8">
    <location>
        <begin position="269"/>
        <end position="292"/>
    </location>
</feature>
<dbReference type="GO" id="GO:0005739">
    <property type="term" value="C:mitochondrion"/>
    <property type="evidence" value="ECO:0007669"/>
    <property type="project" value="TreeGrafter"/>
</dbReference>
<dbReference type="GO" id="GO:0008442">
    <property type="term" value="F:3-hydroxyisobutyrate dehydrogenase activity"/>
    <property type="evidence" value="ECO:0007669"/>
    <property type="project" value="UniProtKB-EC"/>
</dbReference>
<dbReference type="Pfam" id="PF14833">
    <property type="entry name" value="NAD_binding_11"/>
    <property type="match status" value="1"/>
</dbReference>
<organism evidence="11 12">
    <name type="scientific">Jaminaea rosea</name>
    <dbReference type="NCBI Taxonomy" id="1569628"/>
    <lineage>
        <taxon>Eukaryota</taxon>
        <taxon>Fungi</taxon>
        <taxon>Dikarya</taxon>
        <taxon>Basidiomycota</taxon>
        <taxon>Ustilaginomycotina</taxon>
        <taxon>Exobasidiomycetes</taxon>
        <taxon>Microstromatales</taxon>
        <taxon>Microstromatales incertae sedis</taxon>
        <taxon>Jaminaea</taxon>
    </lineage>
</organism>
<dbReference type="InterPro" id="IPR013328">
    <property type="entry name" value="6PGD_dom2"/>
</dbReference>
<dbReference type="InterPro" id="IPR002204">
    <property type="entry name" value="3-OH-isobutyrate_DH-rel_CS"/>
</dbReference>
<dbReference type="Gene3D" id="3.40.50.720">
    <property type="entry name" value="NAD(P)-binding Rossmann-like Domain"/>
    <property type="match status" value="1"/>
</dbReference>
<dbReference type="AlphaFoldDB" id="A0A316UQ74"/>
<dbReference type="GeneID" id="37029199"/>
<dbReference type="EC" id="1.1.1.31" evidence="3"/>
<dbReference type="SUPFAM" id="SSF48179">
    <property type="entry name" value="6-phosphogluconate dehydrogenase C-terminal domain-like"/>
    <property type="match status" value="1"/>
</dbReference>
<evidence type="ECO:0000313" key="11">
    <source>
        <dbReference type="EMBL" id="PWN27446.1"/>
    </source>
</evidence>
<keyword evidence="6" id="KW-0520">NAD</keyword>
<comment type="catalytic activity">
    <reaction evidence="7">
        <text>3-hydroxy-2-methylpropanoate + NAD(+) = 2-methyl-3-oxopropanoate + NADH + H(+)</text>
        <dbReference type="Rhea" id="RHEA:17681"/>
        <dbReference type="ChEBI" id="CHEBI:11805"/>
        <dbReference type="ChEBI" id="CHEBI:15378"/>
        <dbReference type="ChEBI" id="CHEBI:57540"/>
        <dbReference type="ChEBI" id="CHEBI:57700"/>
        <dbReference type="ChEBI" id="CHEBI:57945"/>
        <dbReference type="EC" id="1.1.1.31"/>
    </reaction>
</comment>
<dbReference type="PANTHER" id="PTHR22981:SF7">
    <property type="entry name" value="3-HYDROXYISOBUTYRATE DEHYDROGENASE, MITOCHONDRIAL"/>
    <property type="match status" value="1"/>
</dbReference>
<dbReference type="PANTHER" id="PTHR22981">
    <property type="entry name" value="3-HYDROXYISOBUTYRATE DEHYDROGENASE-RELATED"/>
    <property type="match status" value="1"/>
</dbReference>
<dbReference type="InterPro" id="IPR029154">
    <property type="entry name" value="HIBADH-like_NADP-bd"/>
</dbReference>
<dbReference type="Pfam" id="PF03446">
    <property type="entry name" value="NAD_binding_2"/>
    <property type="match status" value="1"/>
</dbReference>
<comment type="similarity">
    <text evidence="2">Belongs to the HIBADH-related family. 3-hydroxyisobutyrate dehydrogenase subfamily.</text>
</comment>
<evidence type="ECO:0000256" key="1">
    <source>
        <dbReference type="ARBA" id="ARBA00005109"/>
    </source>
</evidence>
<name>A0A316UQ74_9BASI</name>
<dbReference type="RefSeq" id="XP_025362058.1">
    <property type="nucleotide sequence ID" value="XM_025507376.1"/>
</dbReference>
<dbReference type="PROSITE" id="PS00895">
    <property type="entry name" value="3_HYDROXYISOBUT_DH"/>
    <property type="match status" value="1"/>
</dbReference>
<dbReference type="InterPro" id="IPR006115">
    <property type="entry name" value="6PGDH_NADP-bd"/>
</dbReference>
<dbReference type="Proteomes" id="UP000245884">
    <property type="component" value="Unassembled WGS sequence"/>
</dbReference>
<keyword evidence="4" id="KW-0101">Branched-chain amino acid catabolism</keyword>
<evidence type="ECO:0000256" key="6">
    <source>
        <dbReference type="ARBA" id="ARBA00023027"/>
    </source>
</evidence>
<keyword evidence="12" id="KW-1185">Reference proteome</keyword>
<dbReference type="FunFam" id="1.10.1040.10:FF:000006">
    <property type="entry name" value="3-hydroxyisobutyrate dehydrogenase"/>
    <property type="match status" value="1"/>
</dbReference>
<feature type="domain" description="6-phosphogluconate dehydrogenase NADP-binding" evidence="9">
    <location>
        <begin position="20"/>
        <end position="219"/>
    </location>
</feature>
<feature type="domain" description="3-hydroxyisobutyrate dehydrogenase-like NAD-binding" evidence="10">
    <location>
        <begin position="222"/>
        <end position="350"/>
    </location>
</feature>
<evidence type="ECO:0000256" key="2">
    <source>
        <dbReference type="ARBA" id="ARBA00006013"/>
    </source>
</evidence>
<gene>
    <name evidence="11" type="ORF">BDZ90DRAFT_240419</name>
</gene>
<dbReference type="GO" id="GO:0006574">
    <property type="term" value="P:L-valine catabolic process"/>
    <property type="evidence" value="ECO:0007669"/>
    <property type="project" value="TreeGrafter"/>
</dbReference>
<dbReference type="EMBL" id="KZ819668">
    <property type="protein sequence ID" value="PWN27446.1"/>
    <property type="molecule type" value="Genomic_DNA"/>
</dbReference>